<dbReference type="Pfam" id="PF12545">
    <property type="entry name" value="DUF3739"/>
    <property type="match status" value="1"/>
</dbReference>
<evidence type="ECO:0000256" key="1">
    <source>
        <dbReference type="SAM" id="MobiDB-lite"/>
    </source>
</evidence>
<evidence type="ECO:0000313" key="3">
    <source>
        <dbReference type="EMBL" id="MFJ3048530.1"/>
    </source>
</evidence>
<organism evidence="3 4">
    <name type="scientific">Herbaspirillum chlorophenolicum</name>
    <dbReference type="NCBI Taxonomy" id="211589"/>
    <lineage>
        <taxon>Bacteria</taxon>
        <taxon>Pseudomonadati</taxon>
        <taxon>Pseudomonadota</taxon>
        <taxon>Betaproteobacteria</taxon>
        <taxon>Burkholderiales</taxon>
        <taxon>Oxalobacteraceae</taxon>
        <taxon>Herbaspirillum</taxon>
    </lineage>
</organism>
<accession>A0ABW8F5I9</accession>
<proteinExistence type="predicted"/>
<sequence>MYQGFEDLHARWGKTATAYYSNPLIGPQRLLQNGYTVGRDAGRLTVSAPTAVLEGGIVASVYNGPQQNQARLAGVTDGYKLGQGTAALPGALMIGQYGAYFNSDIKIGNIADVTMGMAADGTLSADRINTTWLDAARLNAQGLGGIGLISGKSVNIAAPLTLTPGGALNIVAPLVDIAADISARSGSVSVTNILASGLQGVSTVVLTGAGGLAQLTLEGGATIDTRGIWTNAVGGSTDVSGLPFIAGGSVLLDSTQGIVLANGSAIDVSSGGAILASGKTVGGKGGNVTLIANDPLGGNSGTADLVIDAAIRGYGINGGGALKIGASSALIAPAGTATVAGQVLLTPDFFASGFSSYDINGYHGVTVADGTQINVVAPVYRFADASYAAPSGSDPASALQVWLPPSPYIEDPVKAKLTQRAGASLALRSVVNTTGGDLKIGQGASINVDPGQSVMLDAFGQITVDGAITAHGGAINIISEANYGTQAGRNFDASGNLLGRSIWIGDHATLDVSGLAYVAQDVSGRAYGVAGNGGSIQIGGVAGLDSTSGALLSTSAFVVIRSGAMLDASGASAVIDLNAGRNPGAGSDSPAAAPFLLAGNGGSISLDSTSGIYIDNADGSKFKAAAGGAGAAGGSLSVTLETPVYFNRFGNNVPAAVQMPSVITITQAAQPSDLPANLAPGTNPSAFKFGQAKISADAIAAGGFDNVSLFARDAFLFSGNVALKAGQSIKLYQGAFADTDPGATVTITSPYVLFGGHTGIKSDFSVYPALSMTPTGGSSQAVFNVAADLIDFQNDVSFLASGRDNATGSIFAGFQSANFTSQGDVRFLGPVATASGVADATRIWGPADLAVTAAQLYPVTGASAVVSAGTITVNRISDVDPGMPMSVFGRLALAANIIHQGGIIRAPLGVVVIGAAGSVPFGGVSATTTLAELLPGSITSVSADGLVIPYGGTTDGLSYSYGGNAAPQISFATDAFGRLNQGISLAGKSIDVQAGATLDLSGGGTLTGHGFISGRGGSVDVLTTPLANANPGNTFSAAGNKVYAILPGYSSAYAPVTADKGAGDPAIGQQITIPTGVPGLAAGTYTLLPSSYALLPGAYRVEVGAGISPTQVASAAALGNGSYSVAGYTGIANSTVRNAAPTRLIITSADVVRNYSHYDEQSYSNFLLTSAAQFGQPRPILPDDAKTLSLTFVQQNAGSTTPSFSFDGTALFQPAAGGFGGTTMVMGSSPIEVYAQGAAATSGFSGVSLDAGALSAIGASRLLLGGFQFLLSGTTEIHTRATAGSIAVRSGASLSAAEVVLTANGNLSIESGAAISTIGRGAAPFDSTNGYVYAPESTALLLSNGDLNVLGAGGNGMISVAAGASLYAQGSLAFATNGITTIDPAARYGAKSLQLAASNINIGDGASLGAIVPGGIGFDQALFDRLIAGAGVGAPAGVPALQQFVLGASKSVNFYGTTGLDASGSGIQFVLNTPTIYGFGTSADTASLKAGSLVWGGVSNASLPAIGANSAGTGLGTLDISANTIILGYAESAVPNKQVSLDRATYGFANVNLTAGQQIISNNKGSLSVYLTPDSSGVLGKSGADGNLNITTPLLTGTAGSTMSYTAGGALNAAAPAGGAPNALAANNLGAEIDLNGNRVSVATAVVTPSGKIVINAANDVVIANGALLDASGRTTTIQDQSVYGFGGDVIISSANGNVSQQAGSLIDVSATGNDAGSLSITAIGAGGGVALGGTLRGGSTAVAGDAKTHADGAFIVNAQTLASGNAALLSADFAALNRALTDGGFVGARSFDLKQGSLTIGNEVKARSASVSVDGGSLLVNGRIDASGVAPGSIRLAARDDLELSATGKLDAHGTALQVDSYGAPIEAKNRGTIELASKQGTLRLDAGSNMDVSVTSPNGALLASLGQINLNAARGTIGSIAGAGDETAGDIRIDASGALNIVGAKSIAVNAFWSYSPTDANGTIVQDNGSATPVSGASGFVGLNQIDQQSQQFINAALGNTGLQNRLAGLRAYGSVYHLRPGVEIDSATPNGNLTISGDIDLSGYRYGPGANRDINSAAYGAGEPMSLVIRAGGNLDVKGNLSDGFKSKTAYAGIPPTYSTIQISAGTVLSETLIFDQPITLTTDWVVPNDSYYQNVVYYLSDTNNNAYNPGDTVPAGTTLIADGYDAFEKGVTLPGYSISKMTDPGVPATPAASSTSPTAPMLAPGSYSASIRLVSGADLAAADPRMLRTTAALNGSGNMTLNDPMFNASPAGMYFSVVRTGTGSLDLLAGGNFSETTPFGVYTAGTQAAPILAADGSNPYNLRGNDNIQVWYPESGGDLLLSAQGNVSGYIAPRNGGQAQFFDGAAVGQWLWHQGGAIAGQSTAWGVNFGTNAMTASYASNPVLVGFQGIGTLGGGNLTVIAGGNAGTLGGTSGLNLAVASSGRVLADGTIVQTGGGDLTLRVGGALNPKPPSYGGDSDISGTFTDLRGDMSIKAGAVGSVGMGLGNGSRVDPSDPRPLDYRASELAQVLGGPIVVPGDGAVTILARGDLVLGGAGDAAMLNPADQDGTPYKNSGASFGKGGNGSFTLWTPTTAINLYSAGGNLSPGSQSAAGGANQNNGNNLYPGTLSAVAASGNLYFSPSVNNSGQITPIELAPSPSGQLALLAAGSIYGSGAIIAMSGADMSSLATPQNPVFGLIGGGGLTNASPNSAFIGISTNSPIAFGPDTPTTNLHGNDTQPGLVYAGNDIVNLRIGYINTFRPYGAPANVTWYYGAKPFSIIAGRDIIGGAVPATADQPPAANFILNNNPDDVSVVRAGRDIINDTIKIGGPGLLEVQAGRNFYQGFLGSLESVGPLVNIDPSNRSSGAGISVMAGTGAKGPDYADFARLYFDPANQLAANTPLAGSGKVVKTYGDELYAWLTQRFSANQHFTYGDKSFVFTGSKADALAFFLSLPAEQQGVFVRQVYFAELTAGGREYNDPANARYGSYLRGRDAIAALFPSKDTNGKPLSYQGNITMFSGAASYNGVGNLDVVFDPTHTIKKFDAGIRTDFGGDIQILTPCGQTIVGVEGAAPGAGAGLLTQGSGDIDIYSLGSILLGQSRIMTTFGGSILGWSATGDINAGRGSKTTVLFTPPRRVYDGVGNVTLSPNVPSTGAGIATLAPIPEAPAGDIDLIAPLGTIDAGEAGIRVSGNVNLAALQVVNAANIQVQGKATGIPMIAAVNVGALTNASAAASSAAAAAQDTVQRARNEARQALPSIFTVRVLGFGNDPADGSGTNDNSSSRKRGLESVSYDSSNLLQLVGNGKQFDPRQVARLTDEERRALQER</sequence>
<evidence type="ECO:0000313" key="4">
    <source>
        <dbReference type="Proteomes" id="UP001617427"/>
    </source>
</evidence>
<name>A0ABW8F5I9_9BURK</name>
<reference evidence="3 4" key="1">
    <citation type="submission" date="2024-10" db="EMBL/GenBank/DDBJ databases">
        <title>The Natural Products Discovery Center: Release of the First 8490 Sequenced Strains for Exploring Actinobacteria Biosynthetic Diversity.</title>
        <authorList>
            <person name="Kalkreuter E."/>
            <person name="Kautsar S.A."/>
            <person name="Yang D."/>
            <person name="Bader C.D."/>
            <person name="Teijaro C.N."/>
            <person name="Fluegel L."/>
            <person name="Davis C.M."/>
            <person name="Simpson J.R."/>
            <person name="Lauterbach L."/>
            <person name="Steele A.D."/>
            <person name="Gui C."/>
            <person name="Meng S."/>
            <person name="Li G."/>
            <person name="Viehrig K."/>
            <person name="Ye F."/>
            <person name="Su P."/>
            <person name="Kiefer A.F."/>
            <person name="Nichols A."/>
            <person name="Cepeda A.J."/>
            <person name="Yan W."/>
            <person name="Fan B."/>
            <person name="Jiang Y."/>
            <person name="Adhikari A."/>
            <person name="Zheng C.-J."/>
            <person name="Schuster L."/>
            <person name="Cowan T.M."/>
            <person name="Smanski M.J."/>
            <person name="Chevrette M.G."/>
            <person name="De Carvalho L.P.S."/>
            <person name="Shen B."/>
        </authorList>
    </citation>
    <scope>NUCLEOTIDE SEQUENCE [LARGE SCALE GENOMIC DNA]</scope>
    <source>
        <strain evidence="3 4">NPDC087045</strain>
    </source>
</reference>
<comment type="caution">
    <text evidence="3">The sequence shown here is derived from an EMBL/GenBank/DDBJ whole genome shotgun (WGS) entry which is preliminary data.</text>
</comment>
<dbReference type="RefSeq" id="WP_402703614.1">
    <property type="nucleotide sequence ID" value="NZ_JBIUZV010000022.1"/>
</dbReference>
<keyword evidence="4" id="KW-1185">Reference proteome</keyword>
<feature type="domain" description="DUF3739" evidence="2">
    <location>
        <begin position="3091"/>
        <end position="3200"/>
    </location>
</feature>
<protein>
    <submittedName>
        <fullName evidence="3">Filamentous hemagglutinin family protein</fullName>
    </submittedName>
</protein>
<dbReference type="Proteomes" id="UP001617427">
    <property type="component" value="Unassembled WGS sequence"/>
</dbReference>
<gene>
    <name evidence="3" type="ORF">ACIPEN_22070</name>
</gene>
<dbReference type="EMBL" id="JBIUZV010000022">
    <property type="protein sequence ID" value="MFJ3048530.1"/>
    <property type="molecule type" value="Genomic_DNA"/>
</dbReference>
<dbReference type="InterPro" id="IPR021026">
    <property type="entry name" value="Filamn_hemagglutn_DUF3739"/>
</dbReference>
<evidence type="ECO:0000259" key="2">
    <source>
        <dbReference type="Pfam" id="PF12545"/>
    </source>
</evidence>
<feature type="region of interest" description="Disordered" evidence="1">
    <location>
        <begin position="3253"/>
        <end position="3273"/>
    </location>
</feature>